<evidence type="ECO:0000313" key="8">
    <source>
        <dbReference type="Proteomes" id="UP000663829"/>
    </source>
</evidence>
<organism evidence="5 8">
    <name type="scientific">Didymodactylos carnosus</name>
    <dbReference type="NCBI Taxonomy" id="1234261"/>
    <lineage>
        <taxon>Eukaryota</taxon>
        <taxon>Metazoa</taxon>
        <taxon>Spiralia</taxon>
        <taxon>Gnathifera</taxon>
        <taxon>Rotifera</taxon>
        <taxon>Eurotatoria</taxon>
        <taxon>Bdelloidea</taxon>
        <taxon>Philodinida</taxon>
        <taxon>Philodinidae</taxon>
        <taxon>Didymodactylos</taxon>
    </lineage>
</organism>
<evidence type="ECO:0000313" key="7">
    <source>
        <dbReference type="EMBL" id="CAF4241134.1"/>
    </source>
</evidence>
<dbReference type="PROSITE" id="PS50015">
    <property type="entry name" value="SAP_B"/>
    <property type="match status" value="1"/>
</dbReference>
<feature type="signal peptide" evidence="2">
    <location>
        <begin position="1"/>
        <end position="20"/>
    </location>
</feature>
<accession>A0A815I845</accession>
<name>A0A815I845_9BILA</name>
<evidence type="ECO:0000256" key="2">
    <source>
        <dbReference type="SAM" id="SignalP"/>
    </source>
</evidence>
<dbReference type="EMBL" id="CAJNOK010022829">
    <property type="protein sequence ID" value="CAF1354004.1"/>
    <property type="molecule type" value="Genomic_DNA"/>
</dbReference>
<dbReference type="EMBL" id="CAJOBA010044474">
    <property type="protein sequence ID" value="CAF4164405.1"/>
    <property type="molecule type" value="Genomic_DNA"/>
</dbReference>
<reference evidence="5" key="1">
    <citation type="submission" date="2021-02" db="EMBL/GenBank/DDBJ databases">
        <authorList>
            <person name="Nowell W R."/>
        </authorList>
    </citation>
    <scope>NUCLEOTIDE SEQUENCE</scope>
</reference>
<evidence type="ECO:0000313" key="6">
    <source>
        <dbReference type="EMBL" id="CAF4164405.1"/>
    </source>
</evidence>
<evidence type="ECO:0000256" key="1">
    <source>
        <dbReference type="ARBA" id="ARBA00023157"/>
    </source>
</evidence>
<dbReference type="Proteomes" id="UP000682733">
    <property type="component" value="Unassembled WGS sequence"/>
</dbReference>
<evidence type="ECO:0000313" key="4">
    <source>
        <dbReference type="EMBL" id="CAF1354004.1"/>
    </source>
</evidence>
<feature type="domain" description="Saposin B-type" evidence="3">
    <location>
        <begin position="39"/>
        <end position="127"/>
    </location>
</feature>
<evidence type="ECO:0000313" key="5">
    <source>
        <dbReference type="EMBL" id="CAF1361955.1"/>
    </source>
</evidence>
<keyword evidence="8" id="KW-1185">Reference proteome</keyword>
<dbReference type="OrthoDB" id="17754at2759"/>
<sequence length="253" mass="27670">MLKKVLFVIALTLSITFASGTKHITYNQNAIQRQNKNVGLDLCPTCIRFAEESINVLLNLILDTGIIGSCGTLCQALATRTGSQILGTVCDLICDIIGIDEFIHILEKADLDPIWYCEMATMCPVNDHGDAKFSTFNIMPATGRQGTTFTIDFSYKTVNGTGTGELEIDIDTPDKIPLGTAFLWEAKKPGTYSEKITVKAQPDPQCDPTQGPCEQWLPGTYNVTVYLCNGECGSKHPHSSIYDVAKGSFMLTR</sequence>
<dbReference type="InterPro" id="IPR008139">
    <property type="entry name" value="SaposinB_dom"/>
</dbReference>
<keyword evidence="2" id="KW-0732">Signal</keyword>
<dbReference type="Proteomes" id="UP000681722">
    <property type="component" value="Unassembled WGS sequence"/>
</dbReference>
<dbReference type="Proteomes" id="UP000663829">
    <property type="component" value="Unassembled WGS sequence"/>
</dbReference>
<dbReference type="EMBL" id="CAJOBC010070555">
    <property type="protein sequence ID" value="CAF4241134.1"/>
    <property type="molecule type" value="Genomic_DNA"/>
</dbReference>
<feature type="chain" id="PRO_5035605311" description="Saposin B-type domain-containing protein" evidence="2">
    <location>
        <begin position="21"/>
        <end position="253"/>
    </location>
</feature>
<gene>
    <name evidence="5" type="ORF">GPM918_LOCUS31428</name>
    <name evidence="4" type="ORF">OVA965_LOCUS30932</name>
    <name evidence="7" type="ORF">SRO942_LOCUS32073</name>
    <name evidence="6" type="ORF">TMI583_LOCUS31748</name>
</gene>
<keyword evidence="1" id="KW-1015">Disulfide bond</keyword>
<dbReference type="EMBL" id="CAJNOQ010015461">
    <property type="protein sequence ID" value="CAF1361955.1"/>
    <property type="molecule type" value="Genomic_DNA"/>
</dbReference>
<dbReference type="Proteomes" id="UP000677228">
    <property type="component" value="Unassembled WGS sequence"/>
</dbReference>
<proteinExistence type="predicted"/>
<protein>
    <recommendedName>
        <fullName evidence="3">Saposin B-type domain-containing protein</fullName>
    </recommendedName>
</protein>
<comment type="caution">
    <text evidence="5">The sequence shown here is derived from an EMBL/GenBank/DDBJ whole genome shotgun (WGS) entry which is preliminary data.</text>
</comment>
<evidence type="ECO:0000259" key="3">
    <source>
        <dbReference type="PROSITE" id="PS50015"/>
    </source>
</evidence>
<dbReference type="AlphaFoldDB" id="A0A815I845"/>